<dbReference type="VEuPathDB" id="TriTrypDB:TcIL3000_0_13440"/>
<keyword evidence="1" id="KW-0812">Transmembrane</keyword>
<comment type="caution">
    <text evidence="2">The sequence shown here is derived from an EMBL/GenBank/DDBJ whole genome shotgun (WGS) entry which is preliminary data.</text>
</comment>
<protein>
    <submittedName>
        <fullName evidence="2">WGS project CAEQ00000000 data, annotated contig 506</fullName>
    </submittedName>
</protein>
<proteinExistence type="predicted"/>
<gene>
    <name evidence="2" type="ORF">TCIL3000_0_13440</name>
</gene>
<reference evidence="2 3" key="2">
    <citation type="journal article" date="2012" name="Proc. Natl. Acad. Sci. U.S.A.">
        <title>Antigenic diversity is generated by distinct evolutionary mechanisms in African trypanosome species.</title>
        <authorList>
            <person name="Jackson A.P."/>
            <person name="Berry A."/>
            <person name="Aslett M."/>
            <person name="Allison H.C."/>
            <person name="Burton P."/>
            <person name="Vavrova-Anderson J."/>
            <person name="Brown R."/>
            <person name="Browne H."/>
            <person name="Corton N."/>
            <person name="Hauser H."/>
            <person name="Gamble J."/>
            <person name="Gilderthorp R."/>
            <person name="Marcello L."/>
            <person name="McQuillan J."/>
            <person name="Otto T.D."/>
            <person name="Quail M.A."/>
            <person name="Sanders M.J."/>
            <person name="van Tonder A."/>
            <person name="Ginger M.L."/>
            <person name="Field M.C."/>
            <person name="Barry J.D."/>
            <person name="Hertz-Fowler C."/>
            <person name="Berriman M."/>
        </authorList>
    </citation>
    <scope>NUCLEOTIDE SEQUENCE [LARGE SCALE GENOMIC DNA]</scope>
    <source>
        <strain evidence="2 3">IL3000</strain>
    </source>
</reference>
<feature type="transmembrane region" description="Helical" evidence="1">
    <location>
        <begin position="264"/>
        <end position="286"/>
    </location>
</feature>
<feature type="transmembrane region" description="Helical" evidence="1">
    <location>
        <begin position="137"/>
        <end position="155"/>
    </location>
</feature>
<feature type="transmembrane region" description="Helical" evidence="1">
    <location>
        <begin position="222"/>
        <end position="244"/>
    </location>
</feature>
<keyword evidence="1" id="KW-1133">Transmembrane helix</keyword>
<dbReference type="Proteomes" id="UP000000702">
    <property type="component" value="Unassembled WGS sequence"/>
</dbReference>
<organism evidence="2 3">
    <name type="scientific">Trypanosoma congolense (strain IL3000)</name>
    <dbReference type="NCBI Taxonomy" id="1068625"/>
    <lineage>
        <taxon>Eukaryota</taxon>
        <taxon>Discoba</taxon>
        <taxon>Euglenozoa</taxon>
        <taxon>Kinetoplastea</taxon>
        <taxon>Metakinetoplastina</taxon>
        <taxon>Trypanosomatida</taxon>
        <taxon>Trypanosomatidae</taxon>
        <taxon>Trypanosoma</taxon>
        <taxon>Nannomonas</taxon>
    </lineage>
</organism>
<keyword evidence="3" id="KW-1185">Reference proteome</keyword>
<evidence type="ECO:0000313" key="3">
    <source>
        <dbReference type="Proteomes" id="UP000000702"/>
    </source>
</evidence>
<sequence length="299" mass="33482">MAAKRFVRAWRENSVRFPESNLLLVSHGDAISAVVDAVKPGYIVYETEYLSFVVLRRKGEQESALNSNRVFDLVTANGVQWLATQPEVSGDASVVSDHHDVSPQLPSDRIMDNPSGDLDNVPASSVNVRSLNTTTFIGVRVLVVASQIPAIEFWAVKANALTYVFAVTLLELIFVAINIFAELRPTILGTLARIEYFPAPRSNDYLALGEPNNRRRNPLSMVILLTAAALRSCITVIFAMLVFFVEDILSQTEFRLCAFIHEIFSWPLGIFLLGMLFWLNIVRMSFCVPRLLKREFGSR</sequence>
<accession>F9WGI7</accession>
<reference evidence="3" key="1">
    <citation type="submission" date="2011-07" db="EMBL/GenBank/DDBJ databases">
        <title>Divergent evolution of antigenic variation in African trypanosomes.</title>
        <authorList>
            <person name="Jackson A.P."/>
            <person name="Berry A."/>
            <person name="Allison H.C."/>
            <person name="Burton P."/>
            <person name="Anderson J."/>
            <person name="Aslett M."/>
            <person name="Brown R."/>
            <person name="Corton N."/>
            <person name="Harris D."/>
            <person name="Hauser H."/>
            <person name="Gamble J."/>
            <person name="Gilderthorp R."/>
            <person name="McQuillan J."/>
            <person name="Quail M.A."/>
            <person name="Sanders M."/>
            <person name="Van Tonder A."/>
            <person name="Ginger M.L."/>
            <person name="Donelson J.E."/>
            <person name="Field M.C."/>
            <person name="Barry J.D."/>
            <person name="Berriman M."/>
            <person name="Hertz-Fowler C."/>
        </authorList>
    </citation>
    <scope>NUCLEOTIDE SEQUENCE [LARGE SCALE GENOMIC DNA]</scope>
    <source>
        <strain evidence="3">IL3000</strain>
    </source>
</reference>
<evidence type="ECO:0000256" key="1">
    <source>
        <dbReference type="SAM" id="Phobius"/>
    </source>
</evidence>
<feature type="transmembrane region" description="Helical" evidence="1">
    <location>
        <begin position="161"/>
        <end position="181"/>
    </location>
</feature>
<dbReference type="AlphaFoldDB" id="F9WGI7"/>
<evidence type="ECO:0000313" key="2">
    <source>
        <dbReference type="EMBL" id="CCD16423.1"/>
    </source>
</evidence>
<keyword evidence="1" id="KW-0472">Membrane</keyword>
<name>F9WGI7_TRYCI</name>
<dbReference type="EMBL" id="CAEQ01002277">
    <property type="protein sequence ID" value="CCD16423.1"/>
    <property type="molecule type" value="Genomic_DNA"/>
</dbReference>